<evidence type="ECO:0000259" key="1">
    <source>
        <dbReference type="Pfam" id="PF04233"/>
    </source>
</evidence>
<accession>A0A8S5MA71</accession>
<dbReference type="Pfam" id="PF04233">
    <property type="entry name" value="Phage_Mu_F"/>
    <property type="match status" value="1"/>
</dbReference>
<protein>
    <submittedName>
        <fullName evidence="2">Minor capsid protein</fullName>
    </submittedName>
</protein>
<feature type="domain" description="Phage head morphogenesis" evidence="1">
    <location>
        <begin position="195"/>
        <end position="301"/>
    </location>
</feature>
<dbReference type="NCBIfam" id="TIGR01641">
    <property type="entry name" value="phageSPP1_gp7"/>
    <property type="match status" value="1"/>
</dbReference>
<dbReference type="InterPro" id="IPR006528">
    <property type="entry name" value="Phage_head_morphogenesis_dom"/>
</dbReference>
<sequence>MNYWEKRFERLKRQQMGKAETVTAAMRREYMKALTALRKEVLDWYYRYAEENEMSLADAKRELDARELKAFQLTLKEYIKLAKKKDLPQKYIKMLDKASIRARLDRSQELYIKTSRYVEELAKSQNLSMRSLLSEVYEDSVYKTAYEAQKLKGEFSTFKEVAKRDIETAVSKPWASDGKDFSQRIWENKTQLMNTLQTEMARSFMIGEGVAPLINRIQKRFNVSFSNARRLVETETAYVQEKAMLDTYDALDVEQYQILAVLDLKTSDICRHLDKKVFDRKDAKPGITMPPFHCYCRSTTIPYIEEITDNQEDTRAARDLSTGKTVFVEGDLNYEEWYNKYVKNTDTGALTGLKTSNGITIAKLSKHQQERADVRNLDLDGIRDALINPLHIGEVVVKENGNSQRFIGEATTVNINPDTGVIITSWPTGKSRLKKYKKGK</sequence>
<name>A0A8S5MA71_9CAUD</name>
<dbReference type="EMBL" id="BK014857">
    <property type="protein sequence ID" value="DAD79056.1"/>
    <property type="molecule type" value="Genomic_DNA"/>
</dbReference>
<proteinExistence type="predicted"/>
<organism evidence="2">
    <name type="scientific">Siphoviridae sp. ctrG012</name>
    <dbReference type="NCBI Taxonomy" id="2826475"/>
    <lineage>
        <taxon>Viruses</taxon>
        <taxon>Duplodnaviria</taxon>
        <taxon>Heunggongvirae</taxon>
        <taxon>Uroviricota</taxon>
        <taxon>Caudoviricetes</taxon>
    </lineage>
</organism>
<evidence type="ECO:0000313" key="2">
    <source>
        <dbReference type="EMBL" id="DAD79056.1"/>
    </source>
</evidence>
<reference evidence="2" key="1">
    <citation type="journal article" date="2021" name="Proc. Natl. Acad. Sci. U.S.A.">
        <title>A Catalog of Tens of Thousands of Viruses from Human Metagenomes Reveals Hidden Associations with Chronic Diseases.</title>
        <authorList>
            <person name="Tisza M.J."/>
            <person name="Buck C.B."/>
        </authorList>
    </citation>
    <scope>NUCLEOTIDE SEQUENCE</scope>
    <source>
        <strain evidence="2">CtrG012</strain>
    </source>
</reference>